<keyword evidence="2" id="KW-1185">Reference proteome</keyword>
<evidence type="ECO:0000313" key="1">
    <source>
        <dbReference type="EMBL" id="KAJ3536797.1"/>
    </source>
</evidence>
<sequence>MPSTEPRSTSDLDQGLYVVNPGLEDPNVDIVVVPGFGADPLNCWASKSNNGKGFNWIMDEQGLRATFKGARILRYAYASAWQGQYAINNLFSSIVQELLTTLMAMRAGYPASGRPIIFIGHSMGGLVIAQALNQSDRQRHDPSIELCCFFELLPIEESVAKDFKFGPFAPIMQHLIGWHLEKSNSSFFVDTDSATFGTKHYYDNRYGLQSNHSDLVKFKDATDPKYQIVVSRLRSLIDKAVSNARRRGAASKQASMPPQAVDTLRGLLDSGTRQKHQARLDAPQRDSWVVRDQSYLTWETRPQKGSSCLCVVGPAGVGKTSASLSAIGRIRNRIDGQVAGGKPNLVPLLAYFLCDSSPVGSSATELVKSVLLQLINQNPRLADYARQFLGKIAYQPISKLARSDLADDHNDTKATMSLQNLWDCLQNMMADDSLGDIYIIINNMHCLDNDQYSRRLISFIYDYVIASHEGFTKTIAVGARRWLFTSTLKQGNYPLKKFINPKMAQILDLSTGDYAKKVKDSLENHVKEQVVTLAQEKHYQRDQRYLIQDMLIDHGDNKHWIDIQCIRLGGLKENTDTDTILRTLGITSASSLKELMCNIWSTVLDQNPTDKHLLNELLKVLLLAFRSPSAQELSVLAAIEDVKKVEKLIERCAPMIQLVPDDAGVARIELVNATMKDHLLSGSYKILGLSRYSNDDDELQPETMRFHGVLAWRCFSYLEKIAQTLRQPSTLDEYNDYEGFLGGNRTQRQTSCPYPLEYWLSHAIKGKAELAEDLVRNLPDFWRRKSLMRDAWLAWYLQAAPELNPDLGCEGMTALHVAALVGYSGLAEALVRQGHEDECVAINEKGYTPLHVAAHYNRTEMVTVLLGCGHQEVVEMGTGGIGTVLHVAAVQGHVDTVKILLDHGADPNALNNENGPVVNAAVQSGNNEVVQLLLEHKSIKLDFDNLERKRFPRPLALSAARCEQEVFRQILVGGKTKWKAEDYSFALIDGCSCNKLDNIKLLLSLEEQHHFENGVLEEAMLTAAVEHNWGCVLAILNLGRQELDCNDIFYLAAVTMRNVPQADEILRKLWETRSSTIHPEVADAALYQAADNQKGPTVAWLLDHCHANANSTDKEPGMLSEVCFRNNPSLTFGNALSAAAWDGTKNIVEMLLDHGAQVESSQGCALQLAAKEGHSDVVELLLSKGARVDRIPAEEHDYQGPPFPDGTALQAACRYNKIDAVRVLLKWKANPNLGRGAYTNPLLAATQRNLPKVLELLLAAPAVQVNISGGDGRSTPLINAACYMSPEATEWLLKAGADVNHANANGDTALITAAWKGDAATLRLLCDDGASILYDSPSQGFALAVAVEQGHIECVQVLVTRLTPIFRGLNRAIARGSTFVQKLVANPEEDHAIVDMQAFSDLEQRNSKLGQELEELRAIRQGWDEMQSKVRQAEINKERSEQQMQRMEKDREEEKATTRRERDEYRTARYAFPKLQEEAEALKQDLAASQAELATQRDEHSTNLRQMQAEVNQSHLRADTLQKRLNIAQEGAKNAQQAHMDNIALRKELDEAQRKLEYISTQPSSDHSRTSDTFNHSPRHEGTSDISLPYIRVDDEDTESKSSGKRPGFMGLGGSSSSISSWGLRKKGERREDEDEAEEGAGDDKKRSSFGFRKKRDNSAS</sequence>
<protein>
    <submittedName>
        <fullName evidence="1">Uncharacterized protein</fullName>
    </submittedName>
</protein>
<dbReference type="Proteomes" id="UP001148629">
    <property type="component" value="Unassembled WGS sequence"/>
</dbReference>
<reference evidence="1" key="1">
    <citation type="submission" date="2022-08" db="EMBL/GenBank/DDBJ databases">
        <title>Genome Sequence of Fusarium decemcellulare.</title>
        <authorList>
            <person name="Buettner E."/>
        </authorList>
    </citation>
    <scope>NUCLEOTIDE SEQUENCE</scope>
    <source>
        <strain evidence="1">Babe19</strain>
    </source>
</reference>
<comment type="caution">
    <text evidence="1">The sequence shown here is derived from an EMBL/GenBank/DDBJ whole genome shotgun (WGS) entry which is preliminary data.</text>
</comment>
<organism evidence="1 2">
    <name type="scientific">Fusarium decemcellulare</name>
    <dbReference type="NCBI Taxonomy" id="57161"/>
    <lineage>
        <taxon>Eukaryota</taxon>
        <taxon>Fungi</taxon>
        <taxon>Dikarya</taxon>
        <taxon>Ascomycota</taxon>
        <taxon>Pezizomycotina</taxon>
        <taxon>Sordariomycetes</taxon>
        <taxon>Hypocreomycetidae</taxon>
        <taxon>Hypocreales</taxon>
        <taxon>Nectriaceae</taxon>
        <taxon>Fusarium</taxon>
        <taxon>Fusarium decemcellulare species complex</taxon>
    </lineage>
</organism>
<proteinExistence type="predicted"/>
<dbReference type="EMBL" id="JANRMS010000618">
    <property type="protein sequence ID" value="KAJ3536797.1"/>
    <property type="molecule type" value="Genomic_DNA"/>
</dbReference>
<evidence type="ECO:0000313" key="2">
    <source>
        <dbReference type="Proteomes" id="UP001148629"/>
    </source>
</evidence>
<gene>
    <name evidence="1" type="ORF">NM208_g6572</name>
</gene>
<accession>A0ACC1SCG6</accession>
<name>A0ACC1SCG6_9HYPO</name>